<protein>
    <recommendedName>
        <fullName evidence="3">MobA/VirD2-like nuclease domain-containing protein</fullName>
    </recommendedName>
</protein>
<proteinExistence type="predicted"/>
<feature type="compositionally biased region" description="Basic and acidic residues" evidence="1">
    <location>
        <begin position="600"/>
        <end position="611"/>
    </location>
</feature>
<accession>A0ABP6LD42</accession>
<dbReference type="RefSeq" id="WP_344906204.1">
    <property type="nucleotide sequence ID" value="NZ_BAAAWD010000027.1"/>
</dbReference>
<gene>
    <name evidence="4" type="ORF">GCM10017559_76950</name>
</gene>
<keyword evidence="5" id="KW-1185">Reference proteome</keyword>
<evidence type="ECO:0000259" key="3">
    <source>
        <dbReference type="Pfam" id="PF03432"/>
    </source>
</evidence>
<reference evidence="5" key="1">
    <citation type="journal article" date="2019" name="Int. J. Syst. Evol. Microbiol.">
        <title>The Global Catalogue of Microorganisms (GCM) 10K type strain sequencing project: providing services to taxonomists for standard genome sequencing and annotation.</title>
        <authorList>
            <consortium name="The Broad Institute Genomics Platform"/>
            <consortium name="The Broad Institute Genome Sequencing Center for Infectious Disease"/>
            <person name="Wu L."/>
            <person name="Ma J."/>
        </authorList>
    </citation>
    <scope>NUCLEOTIDE SEQUENCE [LARGE SCALE GENOMIC DNA]</scope>
    <source>
        <strain evidence="5">JCM 3106</strain>
    </source>
</reference>
<keyword evidence="2" id="KW-0812">Transmembrane</keyword>
<evidence type="ECO:0000256" key="1">
    <source>
        <dbReference type="SAM" id="MobiDB-lite"/>
    </source>
</evidence>
<feature type="domain" description="MobA/VirD2-like nuclease" evidence="3">
    <location>
        <begin position="78"/>
        <end position="174"/>
    </location>
</feature>
<name>A0ABP6LD42_9ACTN</name>
<organism evidence="4 5">
    <name type="scientific">Streptosporangium longisporum</name>
    <dbReference type="NCBI Taxonomy" id="46187"/>
    <lineage>
        <taxon>Bacteria</taxon>
        <taxon>Bacillati</taxon>
        <taxon>Actinomycetota</taxon>
        <taxon>Actinomycetes</taxon>
        <taxon>Streptosporangiales</taxon>
        <taxon>Streptosporangiaceae</taxon>
        <taxon>Streptosporangium</taxon>
    </lineage>
</organism>
<feature type="compositionally biased region" description="Basic and acidic residues" evidence="1">
    <location>
        <begin position="575"/>
        <end position="586"/>
    </location>
</feature>
<evidence type="ECO:0000313" key="5">
    <source>
        <dbReference type="Proteomes" id="UP001499930"/>
    </source>
</evidence>
<dbReference type="Proteomes" id="UP001499930">
    <property type="component" value="Unassembled WGS sequence"/>
</dbReference>
<keyword evidence="2" id="KW-1133">Transmembrane helix</keyword>
<feature type="transmembrane region" description="Helical" evidence="2">
    <location>
        <begin position="443"/>
        <end position="463"/>
    </location>
</feature>
<dbReference type="InterPro" id="IPR005094">
    <property type="entry name" value="Endonuclease_MobA/VirD2"/>
</dbReference>
<feature type="region of interest" description="Disordered" evidence="1">
    <location>
        <begin position="569"/>
        <end position="611"/>
    </location>
</feature>
<dbReference type="EMBL" id="BAAAWD010000027">
    <property type="protein sequence ID" value="GAA3037638.1"/>
    <property type="molecule type" value="Genomic_DNA"/>
</dbReference>
<evidence type="ECO:0000256" key="2">
    <source>
        <dbReference type="SAM" id="Phobius"/>
    </source>
</evidence>
<dbReference type="Pfam" id="PF03432">
    <property type="entry name" value="Relaxase"/>
    <property type="match status" value="1"/>
</dbReference>
<comment type="caution">
    <text evidence="4">The sequence shown here is derived from an EMBL/GenBank/DDBJ whole genome shotgun (WGS) entry which is preliminary data.</text>
</comment>
<evidence type="ECO:0000313" key="4">
    <source>
        <dbReference type="EMBL" id="GAA3037638.1"/>
    </source>
</evidence>
<feature type="region of interest" description="Disordered" evidence="1">
    <location>
        <begin position="183"/>
        <end position="223"/>
    </location>
</feature>
<sequence length="611" mass="65316">MINKIAAQHGHDIGGLIRYLFGPGRSNEHRDQRVIAADHVLDVADGTRLDGPEHWERVLELGHALDDHRVIAGLEPEKGWVWHCAISLPPGEALSDEQWAVVARAAVARLGFDESTGPAPCRWIAVHHGPSAGGNDHIHLAVNLVREDLTLAAPGRDRMAMSVLCAQMERRFGLHVVEGRPGRGLPGYSRAEAERTKRARPHAAGTGPPSRSPAAHTGPGSGDVDRLRLARLVRAAAASSASEAEFVRRAKASGVLVRARFATGGRDRVVGYSAALRPVGGRAPVWFGGGKLAADLTLPQLRQQWDDVDGQGPALAEWRRSGEAAGPPGLGERAAVDAEQWKRAAQLVDAIRERLERTPDGDVAAWRSGCRGAAAMLAALAERIEKPGPDKTGGPGPIAALADRLAWSAQAPRAQARVPVPARAEVRTATRIIIAAARQGPAAATWMLVATALVLLAATITSWHRRHRQHRQAAALSTHAGALAGELRRRRIAAAPAWSARHYGAFPDAHLKRLSAVLSDDVARLSAPTPAPPRAALLAFPGYRAPATAEEARRRLAAVTEEVDLRAALPAGRAAQEHTERIERSHVQQAQRSSRPRPRGGPEHGRGGRSR</sequence>
<keyword evidence="2" id="KW-0472">Membrane</keyword>